<dbReference type="InterPro" id="IPR050122">
    <property type="entry name" value="RTK"/>
</dbReference>
<proteinExistence type="predicted"/>
<dbReference type="PROSITE" id="PS50011">
    <property type="entry name" value="PROTEIN_KINASE_DOM"/>
    <property type="match status" value="1"/>
</dbReference>
<dbReference type="Pfam" id="PF07714">
    <property type="entry name" value="PK_Tyr_Ser-Thr"/>
    <property type="match status" value="1"/>
</dbReference>
<dbReference type="EMBL" id="JAPWTJ010000201">
    <property type="protein sequence ID" value="KAJ8981133.1"/>
    <property type="molecule type" value="Genomic_DNA"/>
</dbReference>
<feature type="domain" description="Protein kinase" evidence="1">
    <location>
        <begin position="1"/>
        <end position="257"/>
    </location>
</feature>
<dbReference type="PANTHER" id="PTHR24416:SF611">
    <property type="entry name" value="TYROSINE-PROTEIN KINASE TRANSMEMBRANE RECEPTOR ROR"/>
    <property type="match status" value="1"/>
</dbReference>
<dbReference type="InterPro" id="IPR001245">
    <property type="entry name" value="Ser-Thr/Tyr_kinase_cat_dom"/>
</dbReference>
<dbReference type="Gene3D" id="1.10.510.10">
    <property type="entry name" value="Transferase(Phosphotransferase) domain 1"/>
    <property type="match status" value="1"/>
</dbReference>
<accession>A0ABQ9JT02</accession>
<gene>
    <name evidence="2" type="ORF">NQ317_007908</name>
</gene>
<protein>
    <recommendedName>
        <fullName evidence="1">Protein kinase domain-containing protein</fullName>
    </recommendedName>
</protein>
<comment type="caution">
    <text evidence="2">The sequence shown here is derived from an EMBL/GenBank/DDBJ whole genome shotgun (WGS) entry which is preliminary data.</text>
</comment>
<organism evidence="2 3">
    <name type="scientific">Molorchus minor</name>
    <dbReference type="NCBI Taxonomy" id="1323400"/>
    <lineage>
        <taxon>Eukaryota</taxon>
        <taxon>Metazoa</taxon>
        <taxon>Ecdysozoa</taxon>
        <taxon>Arthropoda</taxon>
        <taxon>Hexapoda</taxon>
        <taxon>Insecta</taxon>
        <taxon>Pterygota</taxon>
        <taxon>Neoptera</taxon>
        <taxon>Endopterygota</taxon>
        <taxon>Coleoptera</taxon>
        <taxon>Polyphaga</taxon>
        <taxon>Cucujiformia</taxon>
        <taxon>Chrysomeloidea</taxon>
        <taxon>Cerambycidae</taxon>
        <taxon>Lamiinae</taxon>
        <taxon>Monochamini</taxon>
        <taxon>Molorchus</taxon>
    </lineage>
</organism>
<reference evidence="2" key="1">
    <citation type="journal article" date="2023" name="Insect Mol. Biol.">
        <title>Genome sequencing provides insights into the evolution of gene families encoding plant cell wall-degrading enzymes in longhorned beetles.</title>
        <authorList>
            <person name="Shin N.R."/>
            <person name="Okamura Y."/>
            <person name="Kirsch R."/>
            <person name="Pauchet Y."/>
        </authorList>
    </citation>
    <scope>NUCLEOTIDE SEQUENCE</scope>
    <source>
        <strain evidence="2">MMC_N1</strain>
    </source>
</reference>
<dbReference type="InterPro" id="IPR008266">
    <property type="entry name" value="Tyr_kinase_AS"/>
</dbReference>
<dbReference type="InterPro" id="IPR000719">
    <property type="entry name" value="Prot_kinase_dom"/>
</dbReference>
<dbReference type="SUPFAM" id="SSF56112">
    <property type="entry name" value="Protein kinase-like (PK-like)"/>
    <property type="match status" value="1"/>
</dbReference>
<evidence type="ECO:0000259" key="1">
    <source>
        <dbReference type="PROSITE" id="PS50011"/>
    </source>
</evidence>
<dbReference type="Proteomes" id="UP001162164">
    <property type="component" value="Unassembled WGS sequence"/>
</dbReference>
<dbReference type="PROSITE" id="PS00109">
    <property type="entry name" value="PROTEIN_KINASE_TYR"/>
    <property type="match status" value="1"/>
</dbReference>
<dbReference type="PRINTS" id="PR00109">
    <property type="entry name" value="TYRKINASE"/>
</dbReference>
<dbReference type="InterPro" id="IPR011009">
    <property type="entry name" value="Kinase-like_dom_sf"/>
</dbReference>
<sequence>MLSAMFTQLFSGLNIAGITEEEAEDVVIGDDLRPLCVSADQLDDQFFILGEGCFGLVTLAIQEKPLKLALEYMDMGDVLDALKRMNFSNTDLLSIICDVADGMRYISEKNYIHNDLACRNVFVNNKKEAKIGDFGLCKYVGDTGGIYEQTTHVFRNVLVAPEAMDTRKFTTKSDVWAMGILIWELYFTASGEINFWKGVILEQYEIERGKLPKPERCPREVYEYMNKLLHNNPWKRPTFTEVKNRLEEIKTSYNPCYIQ</sequence>
<evidence type="ECO:0000313" key="2">
    <source>
        <dbReference type="EMBL" id="KAJ8981133.1"/>
    </source>
</evidence>
<keyword evidence="3" id="KW-1185">Reference proteome</keyword>
<name>A0ABQ9JT02_9CUCU</name>
<dbReference type="PANTHER" id="PTHR24416">
    <property type="entry name" value="TYROSINE-PROTEIN KINASE RECEPTOR"/>
    <property type="match status" value="1"/>
</dbReference>
<evidence type="ECO:0000313" key="3">
    <source>
        <dbReference type="Proteomes" id="UP001162164"/>
    </source>
</evidence>